<organism evidence="3 4">
    <name type="scientific">Musa balbisiana</name>
    <name type="common">Banana</name>
    <dbReference type="NCBI Taxonomy" id="52838"/>
    <lineage>
        <taxon>Eukaryota</taxon>
        <taxon>Viridiplantae</taxon>
        <taxon>Streptophyta</taxon>
        <taxon>Embryophyta</taxon>
        <taxon>Tracheophyta</taxon>
        <taxon>Spermatophyta</taxon>
        <taxon>Magnoliopsida</taxon>
        <taxon>Liliopsida</taxon>
        <taxon>Zingiberales</taxon>
        <taxon>Musaceae</taxon>
        <taxon>Musa</taxon>
    </lineage>
</organism>
<feature type="signal peptide" evidence="2">
    <location>
        <begin position="1"/>
        <end position="33"/>
    </location>
</feature>
<dbReference type="EMBL" id="PYDT01000002">
    <property type="protein sequence ID" value="THU70953.1"/>
    <property type="molecule type" value="Genomic_DNA"/>
</dbReference>
<accession>A0A4S8K7N4</accession>
<dbReference type="Proteomes" id="UP000317650">
    <property type="component" value="Chromosome 8"/>
</dbReference>
<comment type="caution">
    <text evidence="3">The sequence shown here is derived from an EMBL/GenBank/DDBJ whole genome shotgun (WGS) entry which is preliminary data.</text>
</comment>
<proteinExistence type="predicted"/>
<gene>
    <name evidence="3" type="ORF">C4D60_Mb08t30410</name>
</gene>
<evidence type="ECO:0000313" key="4">
    <source>
        <dbReference type="Proteomes" id="UP000317650"/>
    </source>
</evidence>
<dbReference type="AlphaFoldDB" id="A0A4S8K7N4"/>
<keyword evidence="2" id="KW-0732">Signal</keyword>
<keyword evidence="1" id="KW-0472">Membrane</keyword>
<keyword evidence="1" id="KW-0812">Transmembrane</keyword>
<keyword evidence="1" id="KW-1133">Transmembrane helix</keyword>
<keyword evidence="4" id="KW-1185">Reference proteome</keyword>
<evidence type="ECO:0000256" key="1">
    <source>
        <dbReference type="SAM" id="Phobius"/>
    </source>
</evidence>
<protein>
    <submittedName>
        <fullName evidence="3">Uncharacterized protein</fullName>
    </submittedName>
</protein>
<feature type="chain" id="PRO_5021033969" evidence="2">
    <location>
        <begin position="34"/>
        <end position="89"/>
    </location>
</feature>
<evidence type="ECO:0000256" key="2">
    <source>
        <dbReference type="SAM" id="SignalP"/>
    </source>
</evidence>
<reference evidence="3 4" key="1">
    <citation type="journal article" date="2019" name="Nat. Plants">
        <title>Genome sequencing of Musa balbisiana reveals subgenome evolution and function divergence in polyploid bananas.</title>
        <authorList>
            <person name="Yao X."/>
        </authorList>
    </citation>
    <scope>NUCLEOTIDE SEQUENCE [LARGE SCALE GENOMIC DNA]</scope>
    <source>
        <strain evidence="4">cv. DH-PKW</strain>
        <tissue evidence="3">Leaves</tissue>
    </source>
</reference>
<name>A0A4S8K7N4_MUSBA</name>
<sequence>MVVMLLSARLLGLFLGILLLVVLMEGIPSAADAHRCSDLLLDLVLVGVLRYVKKEEYQGKGTGGKGAHLAEVLLVLVMLLFLLVPLELI</sequence>
<evidence type="ECO:0000313" key="3">
    <source>
        <dbReference type="EMBL" id="THU70953.1"/>
    </source>
</evidence>
<feature type="transmembrane region" description="Helical" evidence="1">
    <location>
        <begin position="67"/>
        <end position="86"/>
    </location>
</feature>